<feature type="transmembrane region" description="Helical" evidence="7">
    <location>
        <begin position="423"/>
        <end position="443"/>
    </location>
</feature>
<accession>A0A8K0LCZ5</accession>
<feature type="transmembrane region" description="Helical" evidence="7">
    <location>
        <begin position="545"/>
        <end position="564"/>
    </location>
</feature>
<keyword evidence="2 7" id="KW-0812">Transmembrane</keyword>
<dbReference type="PANTHER" id="PTHR33048:SF96">
    <property type="entry name" value="INTEGRAL MEMBRANE PROTEIN"/>
    <property type="match status" value="1"/>
</dbReference>
<feature type="transmembrane region" description="Helical" evidence="7">
    <location>
        <begin position="124"/>
        <end position="151"/>
    </location>
</feature>
<dbReference type="AlphaFoldDB" id="A0A8K0LCZ5"/>
<feature type="region of interest" description="Disordered" evidence="6">
    <location>
        <begin position="682"/>
        <end position="708"/>
    </location>
</feature>
<feature type="region of interest" description="Disordered" evidence="6">
    <location>
        <begin position="279"/>
        <end position="301"/>
    </location>
</feature>
<keyword evidence="10" id="KW-1185">Reference proteome</keyword>
<evidence type="ECO:0000256" key="6">
    <source>
        <dbReference type="SAM" id="MobiDB-lite"/>
    </source>
</evidence>
<keyword evidence="4 7" id="KW-0472">Membrane</keyword>
<dbReference type="Proteomes" id="UP000809789">
    <property type="component" value="Unassembled WGS sequence"/>
</dbReference>
<reference evidence="9" key="1">
    <citation type="submission" date="2021-07" db="EMBL/GenBank/DDBJ databases">
        <title>Elsinoe batatas strain:CRI-CJ2 Genome sequencing and assembly.</title>
        <authorList>
            <person name="Huang L."/>
        </authorList>
    </citation>
    <scope>NUCLEOTIDE SEQUENCE</scope>
    <source>
        <strain evidence="9">CRI-CJ2</strain>
    </source>
</reference>
<feature type="transmembrane region" description="Helical" evidence="7">
    <location>
        <begin position="206"/>
        <end position="226"/>
    </location>
</feature>
<dbReference type="Pfam" id="PF20684">
    <property type="entry name" value="Fung_rhodopsin"/>
    <property type="match status" value="2"/>
</dbReference>
<evidence type="ECO:0000313" key="9">
    <source>
        <dbReference type="EMBL" id="KAG8631810.1"/>
    </source>
</evidence>
<feature type="transmembrane region" description="Helical" evidence="7">
    <location>
        <begin position="171"/>
        <end position="194"/>
    </location>
</feature>
<evidence type="ECO:0000256" key="7">
    <source>
        <dbReference type="SAM" id="Phobius"/>
    </source>
</evidence>
<evidence type="ECO:0000256" key="1">
    <source>
        <dbReference type="ARBA" id="ARBA00004141"/>
    </source>
</evidence>
<feature type="domain" description="Rhodopsin" evidence="8">
    <location>
        <begin position="31"/>
        <end position="270"/>
    </location>
</feature>
<feature type="transmembrane region" description="Helical" evidence="7">
    <location>
        <begin position="47"/>
        <end position="65"/>
    </location>
</feature>
<dbReference type="EMBL" id="JAESVG020000001">
    <property type="protein sequence ID" value="KAG8631810.1"/>
    <property type="molecule type" value="Genomic_DNA"/>
</dbReference>
<feature type="transmembrane region" description="Helical" evidence="7">
    <location>
        <begin position="505"/>
        <end position="525"/>
    </location>
</feature>
<feature type="transmembrane region" description="Helical" evidence="7">
    <location>
        <begin position="386"/>
        <end position="411"/>
    </location>
</feature>
<dbReference type="InterPro" id="IPR052337">
    <property type="entry name" value="SAT4-like"/>
</dbReference>
<feature type="transmembrane region" description="Helical" evidence="7">
    <location>
        <begin position="12"/>
        <end position="35"/>
    </location>
</feature>
<proteinExistence type="inferred from homology"/>
<dbReference type="InterPro" id="IPR049326">
    <property type="entry name" value="Rhodopsin_dom_fungi"/>
</dbReference>
<feature type="transmembrane region" description="Helical" evidence="7">
    <location>
        <begin position="472"/>
        <end position="493"/>
    </location>
</feature>
<feature type="domain" description="Rhodopsin" evidence="8">
    <location>
        <begin position="388"/>
        <end position="569"/>
    </location>
</feature>
<feature type="compositionally biased region" description="Basic and acidic residues" evidence="6">
    <location>
        <begin position="682"/>
        <end position="696"/>
    </location>
</feature>
<dbReference type="OrthoDB" id="3931329at2759"/>
<name>A0A8K0LCZ5_9PEZI</name>
<evidence type="ECO:0000313" key="10">
    <source>
        <dbReference type="Proteomes" id="UP000809789"/>
    </source>
</evidence>
<protein>
    <recommendedName>
        <fullName evidence="8">Rhodopsin domain-containing protein</fullName>
    </recommendedName>
</protein>
<evidence type="ECO:0000256" key="5">
    <source>
        <dbReference type="ARBA" id="ARBA00038359"/>
    </source>
</evidence>
<feature type="transmembrane region" description="Helical" evidence="7">
    <location>
        <begin position="246"/>
        <end position="265"/>
    </location>
</feature>
<gene>
    <name evidence="9" type="ORF">KVT40_000950</name>
</gene>
<keyword evidence="3 7" id="KW-1133">Transmembrane helix</keyword>
<evidence type="ECO:0000256" key="4">
    <source>
        <dbReference type="ARBA" id="ARBA00023136"/>
    </source>
</evidence>
<evidence type="ECO:0000256" key="3">
    <source>
        <dbReference type="ARBA" id="ARBA00022989"/>
    </source>
</evidence>
<evidence type="ECO:0000256" key="2">
    <source>
        <dbReference type="ARBA" id="ARBA00022692"/>
    </source>
</evidence>
<organism evidence="9 10">
    <name type="scientific">Elsinoe batatas</name>
    <dbReference type="NCBI Taxonomy" id="2601811"/>
    <lineage>
        <taxon>Eukaryota</taxon>
        <taxon>Fungi</taxon>
        <taxon>Dikarya</taxon>
        <taxon>Ascomycota</taxon>
        <taxon>Pezizomycotina</taxon>
        <taxon>Dothideomycetes</taxon>
        <taxon>Dothideomycetidae</taxon>
        <taxon>Myriangiales</taxon>
        <taxon>Elsinoaceae</taxon>
        <taxon>Elsinoe</taxon>
    </lineage>
</organism>
<dbReference type="GO" id="GO:0016020">
    <property type="term" value="C:membrane"/>
    <property type="evidence" value="ECO:0007669"/>
    <property type="project" value="UniProtKB-SubCell"/>
</dbReference>
<dbReference type="PANTHER" id="PTHR33048">
    <property type="entry name" value="PTH11-LIKE INTEGRAL MEMBRANE PROTEIN (AFU_ORTHOLOGUE AFUA_5G11245)"/>
    <property type="match status" value="1"/>
</dbReference>
<sequence length="708" mass="77788">MSELRGKNAHFAVYTSVSVVLQIIATLALSARIYVRRKLTRTFAKDDIMLVVAHTFNTVATIIWLDSRVKSTKYPPGSLELFQALIARSWIGISLYVTAGILSKIAIAMFFLRMTRRRRDRWIVLIPLGIYISALSISMTVILFRCGLPLMAIKILRDETCPIGSRVIEPLGYMMAVLCSACDLTFSILPIQLLRKARSMSRFSKRSACMVIGLANIGTVVSIIKIPFIRGSTLGPNTFENSAPAFILSTVETAVGITAISLACLKPLLRVLCIGSSSPRSASPIITSAEQQHSDKSGNPSRIKSLQIDSQVLGGIGVLPNSMSSTLRMGSFDDERNDSRRIAELSRQASQSHLINCTASIIWLVIQTHEINYIPRSPALFHDWATPYLIAFSFYVLSGALVKIVIAGFFFKIALYPWQRILVIGPVCAYILTLTVGVNLIVFRCRLPLDSSRILSDQACAIGSASIIKLGFAVASINCFCDWIFAVVPLQMLHAAKGLSRASRISAGCVIGLAVVGSVVSVVRLPYFGQLSFTPMFFERIPKSFILSLIETAVAILAISMATLRPLMKVIWEGVTTRPSRSETGMVLPPRRPSMYPDADLVATGKGTETAKSLRFDSRAMVGIGILPNITLSTRAEEEEDDDDDVESVHVQVPNLCYTRRLVSQMSIPSISQVLMESEISRDRVNKEKGMTRADDTDGEDQSLQMIE</sequence>
<comment type="subcellular location">
    <subcellularLocation>
        <location evidence="1">Membrane</location>
        <topology evidence="1">Multi-pass membrane protein</topology>
    </subcellularLocation>
</comment>
<evidence type="ECO:0000259" key="8">
    <source>
        <dbReference type="Pfam" id="PF20684"/>
    </source>
</evidence>
<comment type="similarity">
    <text evidence="5">Belongs to the SAT4 family.</text>
</comment>
<comment type="caution">
    <text evidence="9">The sequence shown here is derived from an EMBL/GenBank/DDBJ whole genome shotgun (WGS) entry which is preliminary data.</text>
</comment>
<feature type="transmembrane region" description="Helical" evidence="7">
    <location>
        <begin position="85"/>
        <end position="112"/>
    </location>
</feature>